<feature type="domain" description="STAS" evidence="1">
    <location>
        <begin position="23"/>
        <end position="106"/>
    </location>
</feature>
<keyword evidence="3" id="KW-1185">Reference proteome</keyword>
<dbReference type="EMBL" id="BOMN01000023">
    <property type="protein sequence ID" value="GIE18943.1"/>
    <property type="molecule type" value="Genomic_DNA"/>
</dbReference>
<dbReference type="InterPro" id="IPR036513">
    <property type="entry name" value="STAS_dom_sf"/>
</dbReference>
<dbReference type="InterPro" id="IPR002645">
    <property type="entry name" value="STAS_dom"/>
</dbReference>
<dbReference type="CDD" id="cd07043">
    <property type="entry name" value="STAS_anti-anti-sigma_factors"/>
    <property type="match status" value="1"/>
</dbReference>
<dbReference type="Proteomes" id="UP000603200">
    <property type="component" value="Unassembled WGS sequence"/>
</dbReference>
<gene>
    <name evidence="2" type="ORF">Ahu01nite_020450</name>
</gene>
<name>A0ABQ3ZK53_9ACTN</name>
<evidence type="ECO:0000313" key="2">
    <source>
        <dbReference type="EMBL" id="GIE18943.1"/>
    </source>
</evidence>
<evidence type="ECO:0000313" key="3">
    <source>
        <dbReference type="Proteomes" id="UP000603200"/>
    </source>
</evidence>
<proteinExistence type="predicted"/>
<dbReference type="Gene3D" id="3.30.750.24">
    <property type="entry name" value="STAS domain"/>
    <property type="match status" value="1"/>
</dbReference>
<dbReference type="RefSeq" id="WP_203836180.1">
    <property type="nucleotide sequence ID" value="NZ_BAAATV010000043.1"/>
</dbReference>
<comment type="caution">
    <text evidence="2">The sequence shown here is derived from an EMBL/GenBank/DDBJ whole genome shotgun (WGS) entry which is preliminary data.</text>
</comment>
<reference evidence="2 3" key="1">
    <citation type="submission" date="2021-01" db="EMBL/GenBank/DDBJ databases">
        <title>Whole genome shotgun sequence of Actinoplanes humidus NBRC 14915.</title>
        <authorList>
            <person name="Komaki H."/>
            <person name="Tamura T."/>
        </authorList>
    </citation>
    <scope>NUCLEOTIDE SEQUENCE [LARGE SCALE GENOMIC DNA]</scope>
    <source>
        <strain evidence="2 3">NBRC 14915</strain>
    </source>
</reference>
<sequence>MSAVELEEHPVAAVVRVHACEPDELRAALAAAVASRPHVVVDLAGVHTLDDTVLGLLVRAHRNARRRGGLVCLAAPSRFVITVLHTMQVHGLFPLFDERDEALEWLQDLEKNGEQGVDVHGSLEARQVTGL</sequence>
<dbReference type="SUPFAM" id="SSF52091">
    <property type="entry name" value="SpoIIaa-like"/>
    <property type="match status" value="1"/>
</dbReference>
<organism evidence="2 3">
    <name type="scientific">Winogradskya humida</name>
    <dbReference type="NCBI Taxonomy" id="113566"/>
    <lineage>
        <taxon>Bacteria</taxon>
        <taxon>Bacillati</taxon>
        <taxon>Actinomycetota</taxon>
        <taxon>Actinomycetes</taxon>
        <taxon>Micromonosporales</taxon>
        <taxon>Micromonosporaceae</taxon>
        <taxon>Winogradskya</taxon>
    </lineage>
</organism>
<dbReference type="Pfam" id="PF01740">
    <property type="entry name" value="STAS"/>
    <property type="match status" value="1"/>
</dbReference>
<evidence type="ECO:0000259" key="1">
    <source>
        <dbReference type="PROSITE" id="PS50801"/>
    </source>
</evidence>
<dbReference type="PROSITE" id="PS50801">
    <property type="entry name" value="STAS"/>
    <property type="match status" value="1"/>
</dbReference>
<accession>A0ABQ3ZK53</accession>
<protein>
    <recommendedName>
        <fullName evidence="1">STAS domain-containing protein</fullName>
    </recommendedName>
</protein>